<comment type="caution">
    <text evidence="1">The sequence shown here is derived from an EMBL/GenBank/DDBJ whole genome shotgun (WGS) entry which is preliminary data.</text>
</comment>
<gene>
    <name evidence="1" type="ORF">KPL71_011705</name>
</gene>
<evidence type="ECO:0000313" key="1">
    <source>
        <dbReference type="EMBL" id="KAH9768713.1"/>
    </source>
</evidence>
<name>A0ACB8L5L8_CITSI</name>
<organism evidence="1 2">
    <name type="scientific">Citrus sinensis</name>
    <name type="common">Sweet orange</name>
    <name type="synonym">Citrus aurantium var. sinensis</name>
    <dbReference type="NCBI Taxonomy" id="2711"/>
    <lineage>
        <taxon>Eukaryota</taxon>
        <taxon>Viridiplantae</taxon>
        <taxon>Streptophyta</taxon>
        <taxon>Embryophyta</taxon>
        <taxon>Tracheophyta</taxon>
        <taxon>Spermatophyta</taxon>
        <taxon>Magnoliopsida</taxon>
        <taxon>eudicotyledons</taxon>
        <taxon>Gunneridae</taxon>
        <taxon>Pentapetalae</taxon>
        <taxon>rosids</taxon>
        <taxon>malvids</taxon>
        <taxon>Sapindales</taxon>
        <taxon>Rutaceae</taxon>
        <taxon>Aurantioideae</taxon>
        <taxon>Citrus</taxon>
    </lineage>
</organism>
<reference evidence="2" key="1">
    <citation type="journal article" date="2023" name="Hortic. Res.">
        <title>A chromosome-level phased genome enabling allele-level studies in sweet orange: a case study on citrus Huanglongbing tolerance.</title>
        <authorList>
            <person name="Wu B."/>
            <person name="Yu Q."/>
            <person name="Deng Z."/>
            <person name="Duan Y."/>
            <person name="Luo F."/>
            <person name="Gmitter F. Jr."/>
        </authorList>
    </citation>
    <scope>NUCLEOTIDE SEQUENCE [LARGE SCALE GENOMIC DNA]</scope>
    <source>
        <strain evidence="2">cv. Valencia</strain>
    </source>
</reference>
<evidence type="ECO:0000313" key="2">
    <source>
        <dbReference type="Proteomes" id="UP000829398"/>
    </source>
</evidence>
<dbReference type="Proteomes" id="UP000829398">
    <property type="component" value="Chromosome 4"/>
</dbReference>
<proteinExistence type="predicted"/>
<accession>A0ACB8L5L8</accession>
<sequence>MVKAGIKSDAHAYNILAKGYIRAQELEKAEELLMAMIESRFHLNVVIFTTVISEWCSDEAWRATGLTKEAKRILSKIRNKEMTNEMKAEEEIPIPNVVSSDKKEAASRAGRYVQSTRKFMYNGVPELRSYTKSAS</sequence>
<dbReference type="EMBL" id="CM039173">
    <property type="protein sequence ID" value="KAH9768713.1"/>
    <property type="molecule type" value="Genomic_DNA"/>
</dbReference>
<protein>
    <submittedName>
        <fullName evidence="1">Uncharacterized protein</fullName>
    </submittedName>
</protein>
<keyword evidence="2" id="KW-1185">Reference proteome</keyword>